<reference evidence="2 3" key="2">
    <citation type="submission" date="2018-11" db="EMBL/GenBank/DDBJ databases">
        <authorList>
            <consortium name="Pathogen Informatics"/>
        </authorList>
    </citation>
    <scope>NUCLEOTIDE SEQUENCE [LARGE SCALE GENOMIC DNA]</scope>
</reference>
<dbReference type="Proteomes" id="UP000280834">
    <property type="component" value="Unassembled WGS sequence"/>
</dbReference>
<keyword evidence="3" id="KW-1185">Reference proteome</keyword>
<evidence type="ECO:0000313" key="2">
    <source>
        <dbReference type="EMBL" id="VDO42783.1"/>
    </source>
</evidence>
<feature type="compositionally biased region" description="Polar residues" evidence="1">
    <location>
        <begin position="129"/>
        <end position="138"/>
    </location>
</feature>
<feature type="region of interest" description="Disordered" evidence="1">
    <location>
        <begin position="113"/>
        <end position="145"/>
    </location>
</feature>
<dbReference type="EMBL" id="UZAG01019208">
    <property type="protein sequence ID" value="VDO42783.1"/>
    <property type="molecule type" value="Genomic_DNA"/>
</dbReference>
<dbReference type="AlphaFoldDB" id="A0A0R3R397"/>
<accession>A0A0R3R397</accession>
<protein>
    <submittedName>
        <fullName evidence="4">Transcription termination factor 1</fullName>
    </submittedName>
</protein>
<dbReference type="WBParaSite" id="BTMF_0001448701-mRNA-1">
    <property type="protein sequence ID" value="BTMF_0001448701-mRNA-1"/>
    <property type="gene ID" value="BTMF_0001448701"/>
</dbReference>
<dbReference type="STRING" id="42155.A0A0R3R397"/>
<organism evidence="4">
    <name type="scientific">Brugia timori</name>
    <dbReference type="NCBI Taxonomy" id="42155"/>
    <lineage>
        <taxon>Eukaryota</taxon>
        <taxon>Metazoa</taxon>
        <taxon>Ecdysozoa</taxon>
        <taxon>Nematoda</taxon>
        <taxon>Chromadorea</taxon>
        <taxon>Rhabditida</taxon>
        <taxon>Spirurina</taxon>
        <taxon>Spiruromorpha</taxon>
        <taxon>Filarioidea</taxon>
        <taxon>Onchocercidae</taxon>
        <taxon>Brugia</taxon>
    </lineage>
</organism>
<reference evidence="4" key="1">
    <citation type="submission" date="2017-02" db="UniProtKB">
        <authorList>
            <consortium name="WormBaseParasite"/>
        </authorList>
    </citation>
    <scope>IDENTIFICATION</scope>
</reference>
<evidence type="ECO:0000313" key="4">
    <source>
        <dbReference type="WBParaSite" id="BTMF_0001448701-mRNA-1"/>
    </source>
</evidence>
<name>A0A0R3R397_9BILA</name>
<gene>
    <name evidence="2" type="ORF">BTMF_LOCUS12483</name>
</gene>
<evidence type="ECO:0000313" key="3">
    <source>
        <dbReference type="Proteomes" id="UP000280834"/>
    </source>
</evidence>
<sequence length="145" mass="16801">MMYCFYFSFLYNFFKFSCFFRKVQEYSPSEAAKVYEKAVSSRRNMLMFNPHSALQELRPETAQKRDTVNGHIEMANQIVAFRNMLLSLDRDNGDEHNGTDSTGFMETVLSKDTNNTITEDEDQDMHMTESISDTTNLNEVDARSA</sequence>
<proteinExistence type="predicted"/>
<evidence type="ECO:0000256" key="1">
    <source>
        <dbReference type="SAM" id="MobiDB-lite"/>
    </source>
</evidence>